<dbReference type="AlphaFoldDB" id="A0A7L9RUZ0"/>
<feature type="chain" id="PRO_5032367147" evidence="1">
    <location>
        <begin position="23"/>
        <end position="296"/>
    </location>
</feature>
<gene>
    <name evidence="2" type="ORF">CPBP_01244</name>
</gene>
<dbReference type="PROSITE" id="PS51257">
    <property type="entry name" value="PROKAR_LIPOPROTEIN"/>
    <property type="match status" value="1"/>
</dbReference>
<dbReference type="GO" id="GO:0032259">
    <property type="term" value="P:methylation"/>
    <property type="evidence" value="ECO:0007669"/>
    <property type="project" value="UniProtKB-KW"/>
</dbReference>
<reference evidence="2 3" key="1">
    <citation type="submission" date="2020-06" db="EMBL/GenBank/DDBJ databases">
        <title>The endosymbiont of the kinetoplastid Bodo saltans is a Paracaedibacter-like alpha-proteobacterium possessing a putative toxin-antitoxin system.</title>
        <authorList>
            <person name="Midha S."/>
            <person name="Rigden D.J."/>
            <person name="Siozios S."/>
            <person name="Hurst G.D.D."/>
            <person name="Jackson A.P."/>
        </authorList>
    </citation>
    <scope>NUCLEOTIDE SEQUENCE [LARGE SCALE GENOMIC DNA]</scope>
    <source>
        <strain evidence="2">Lake Konstanz</strain>
    </source>
</reference>
<accession>A0A7L9RUZ0</accession>
<name>A0A7L9RUZ0_9PROT</name>
<dbReference type="Gene3D" id="3.40.50.150">
    <property type="entry name" value="Vaccinia Virus protein VP39"/>
    <property type="match status" value="1"/>
</dbReference>
<protein>
    <submittedName>
        <fullName evidence="2">Class I SAM-dependent methyltransferase</fullName>
    </submittedName>
</protein>
<dbReference type="InterPro" id="IPR029063">
    <property type="entry name" value="SAM-dependent_MTases_sf"/>
</dbReference>
<evidence type="ECO:0000256" key="1">
    <source>
        <dbReference type="SAM" id="SignalP"/>
    </source>
</evidence>
<dbReference type="GO" id="GO:0008168">
    <property type="term" value="F:methyltransferase activity"/>
    <property type="evidence" value="ECO:0007669"/>
    <property type="project" value="UniProtKB-KW"/>
</dbReference>
<evidence type="ECO:0000313" key="3">
    <source>
        <dbReference type="Proteomes" id="UP000594001"/>
    </source>
</evidence>
<proteinExistence type="predicted"/>
<dbReference type="CDD" id="cd02440">
    <property type="entry name" value="AdoMet_MTases"/>
    <property type="match status" value="1"/>
</dbReference>
<dbReference type="Proteomes" id="UP000594001">
    <property type="component" value="Chromosome"/>
</dbReference>
<keyword evidence="1" id="KW-0732">Signal</keyword>
<dbReference type="KEGG" id="pbal:CPBP_01244"/>
<dbReference type="Pfam" id="PF13489">
    <property type="entry name" value="Methyltransf_23"/>
    <property type="match status" value="1"/>
</dbReference>
<dbReference type="SUPFAM" id="SSF53335">
    <property type="entry name" value="S-adenosyl-L-methionine-dependent methyltransferases"/>
    <property type="match status" value="1"/>
</dbReference>
<keyword evidence="3" id="KW-1185">Reference proteome</keyword>
<dbReference type="EMBL" id="CP054719">
    <property type="protein sequence ID" value="QOL20450.1"/>
    <property type="molecule type" value="Genomic_DNA"/>
</dbReference>
<keyword evidence="2" id="KW-0489">Methyltransferase</keyword>
<evidence type="ECO:0000313" key="2">
    <source>
        <dbReference type="EMBL" id="QOL20450.1"/>
    </source>
</evidence>
<dbReference type="RefSeq" id="WP_350331994.1">
    <property type="nucleotide sequence ID" value="NZ_CP054719.1"/>
</dbReference>
<feature type="signal peptide" evidence="1">
    <location>
        <begin position="1"/>
        <end position="22"/>
    </location>
</feature>
<organism evidence="2 3">
    <name type="scientific">Candidatus Bodocaedibacter vickermanii</name>
    <dbReference type="NCBI Taxonomy" id="2741701"/>
    <lineage>
        <taxon>Bacteria</taxon>
        <taxon>Pseudomonadati</taxon>
        <taxon>Pseudomonadota</taxon>
        <taxon>Alphaproteobacteria</taxon>
        <taxon>Holosporales</taxon>
        <taxon>Candidatus Paracaedibacteraceae</taxon>
        <taxon>Candidatus Bodocaedibacter</taxon>
    </lineage>
</organism>
<sequence>MSKKTIVMFSWILALTISCDFAATFTYHQALETFYKKAKPSMPAAESDGRTPTLNQKGAISPTLDYGTLSFLEFGKNKRILEVGGAYGNVMLEALHQSGSTIYHLNDLDERHLGIAAFRLQEKIDQRKICMAGLGNVQFIYGDITQSSWKVKEPYDAILMANVMRFLTPNQIDQAFSNLFTSLKSGGRIFIIAMTPYVNRYKSFIPEYHQRIKDGAPNPGFVKNIRHYANNDGKIQNQINNITDGHFMFLDDITLSNLAKSAGFKVLECTFKPLSYKSESWELDGRETVVLIAEKP</sequence>
<dbReference type="PANTHER" id="PTHR43861:SF1">
    <property type="entry name" value="TRANS-ACONITATE 2-METHYLTRANSFERASE"/>
    <property type="match status" value="1"/>
</dbReference>
<dbReference type="PANTHER" id="PTHR43861">
    <property type="entry name" value="TRANS-ACONITATE 2-METHYLTRANSFERASE-RELATED"/>
    <property type="match status" value="1"/>
</dbReference>
<keyword evidence="2" id="KW-0808">Transferase</keyword>